<reference evidence="1" key="1">
    <citation type="journal article" date="2014" name="Front. Microbiol.">
        <title>High frequency of phylogenetically diverse reductive dehalogenase-homologous genes in deep subseafloor sedimentary metagenomes.</title>
        <authorList>
            <person name="Kawai M."/>
            <person name="Futagami T."/>
            <person name="Toyoda A."/>
            <person name="Takaki Y."/>
            <person name="Nishi S."/>
            <person name="Hori S."/>
            <person name="Arai W."/>
            <person name="Tsubouchi T."/>
            <person name="Morono Y."/>
            <person name="Uchiyama I."/>
            <person name="Ito T."/>
            <person name="Fujiyama A."/>
            <person name="Inagaki F."/>
            <person name="Takami H."/>
        </authorList>
    </citation>
    <scope>NUCLEOTIDE SEQUENCE</scope>
    <source>
        <strain evidence="1">Expedition CK06-06</strain>
    </source>
</reference>
<proteinExistence type="predicted"/>
<sequence length="37" mass="4316">MNDDQIRTILNNIHQHCTGKSISDELAKKYTEDLKNK</sequence>
<evidence type="ECO:0000313" key="1">
    <source>
        <dbReference type="EMBL" id="GAG63623.1"/>
    </source>
</evidence>
<name>X0ZT63_9ZZZZ</name>
<dbReference type="AlphaFoldDB" id="X0ZT63"/>
<gene>
    <name evidence="1" type="ORF">S01H4_17665</name>
</gene>
<protein>
    <submittedName>
        <fullName evidence="1">Uncharacterized protein</fullName>
    </submittedName>
</protein>
<organism evidence="1">
    <name type="scientific">marine sediment metagenome</name>
    <dbReference type="NCBI Taxonomy" id="412755"/>
    <lineage>
        <taxon>unclassified sequences</taxon>
        <taxon>metagenomes</taxon>
        <taxon>ecological metagenomes</taxon>
    </lineage>
</organism>
<accession>X0ZT63</accession>
<comment type="caution">
    <text evidence="1">The sequence shown here is derived from an EMBL/GenBank/DDBJ whole genome shotgun (WGS) entry which is preliminary data.</text>
</comment>
<feature type="non-terminal residue" evidence="1">
    <location>
        <position position="37"/>
    </location>
</feature>
<dbReference type="EMBL" id="BART01007793">
    <property type="protein sequence ID" value="GAG63623.1"/>
    <property type="molecule type" value="Genomic_DNA"/>
</dbReference>